<protein>
    <submittedName>
        <fullName evidence="1">Uncharacterized protein</fullName>
    </submittedName>
</protein>
<proteinExistence type="predicted"/>
<accession>T1K5P3</accession>
<dbReference type="EnsemblMetazoa" id="tetur05g07010.1">
    <property type="protein sequence ID" value="tetur05g07010.1"/>
    <property type="gene ID" value="tetur05g07010"/>
</dbReference>
<evidence type="ECO:0000313" key="1">
    <source>
        <dbReference type="EnsemblMetazoa" id="tetur05g07010.1"/>
    </source>
</evidence>
<evidence type="ECO:0000313" key="2">
    <source>
        <dbReference type="Proteomes" id="UP000015104"/>
    </source>
</evidence>
<dbReference type="AlphaFoldDB" id="T1K5P3"/>
<dbReference type="HOGENOM" id="CLU_2999038_0_0_1"/>
<keyword evidence="2" id="KW-1185">Reference proteome</keyword>
<organism evidence="1 2">
    <name type="scientific">Tetranychus urticae</name>
    <name type="common">Two-spotted spider mite</name>
    <dbReference type="NCBI Taxonomy" id="32264"/>
    <lineage>
        <taxon>Eukaryota</taxon>
        <taxon>Metazoa</taxon>
        <taxon>Ecdysozoa</taxon>
        <taxon>Arthropoda</taxon>
        <taxon>Chelicerata</taxon>
        <taxon>Arachnida</taxon>
        <taxon>Acari</taxon>
        <taxon>Acariformes</taxon>
        <taxon>Trombidiformes</taxon>
        <taxon>Prostigmata</taxon>
        <taxon>Eleutherengona</taxon>
        <taxon>Raphignathae</taxon>
        <taxon>Tetranychoidea</taxon>
        <taxon>Tetranychidae</taxon>
        <taxon>Tetranychus</taxon>
    </lineage>
</organism>
<reference evidence="2" key="1">
    <citation type="submission" date="2011-08" db="EMBL/GenBank/DDBJ databases">
        <authorList>
            <person name="Rombauts S."/>
        </authorList>
    </citation>
    <scope>NUCLEOTIDE SEQUENCE</scope>
    <source>
        <strain evidence="2">London</strain>
    </source>
</reference>
<reference evidence="1" key="2">
    <citation type="submission" date="2015-06" db="UniProtKB">
        <authorList>
            <consortium name="EnsemblMetazoa"/>
        </authorList>
    </citation>
    <scope>IDENTIFICATION</scope>
</reference>
<dbReference type="Proteomes" id="UP000015104">
    <property type="component" value="Unassembled WGS sequence"/>
</dbReference>
<dbReference type="EMBL" id="CAEY01001590">
    <property type="status" value="NOT_ANNOTATED_CDS"/>
    <property type="molecule type" value="Genomic_DNA"/>
</dbReference>
<sequence length="57" mass="6652">MGNRTQQKQCEGKPTISGPNVYSISSWFSSRQYNSTNRLKLFVSTLHRLNPPFRYQT</sequence>
<name>T1K5P3_TETUR</name>